<organism evidence="13">
    <name type="scientific">Cuerna arida</name>
    <dbReference type="NCBI Taxonomy" id="1464854"/>
    <lineage>
        <taxon>Eukaryota</taxon>
        <taxon>Metazoa</taxon>
        <taxon>Ecdysozoa</taxon>
        <taxon>Arthropoda</taxon>
        <taxon>Hexapoda</taxon>
        <taxon>Insecta</taxon>
        <taxon>Pterygota</taxon>
        <taxon>Neoptera</taxon>
        <taxon>Paraneoptera</taxon>
        <taxon>Hemiptera</taxon>
        <taxon>Auchenorrhyncha</taxon>
        <taxon>Membracoidea</taxon>
        <taxon>Cicadellidae</taxon>
        <taxon>Cicadellinae</taxon>
        <taxon>Proconiini</taxon>
        <taxon>Cuerna</taxon>
    </lineage>
</organism>
<dbReference type="GO" id="GO:0032182">
    <property type="term" value="F:ubiquitin-like protein binding"/>
    <property type="evidence" value="ECO:0007669"/>
    <property type="project" value="TreeGrafter"/>
</dbReference>
<feature type="region of interest" description="Disordered" evidence="11">
    <location>
        <begin position="1"/>
        <end position="27"/>
    </location>
</feature>
<evidence type="ECO:0000256" key="1">
    <source>
        <dbReference type="ARBA" id="ARBA00004123"/>
    </source>
</evidence>
<dbReference type="InterPro" id="IPR005176">
    <property type="entry name" value="PONY_dom"/>
</dbReference>
<evidence type="ECO:0000256" key="5">
    <source>
        <dbReference type="ARBA" id="ARBA00022490"/>
    </source>
</evidence>
<evidence type="ECO:0000256" key="2">
    <source>
        <dbReference type="ARBA" id="ARBA00004236"/>
    </source>
</evidence>
<evidence type="ECO:0000256" key="4">
    <source>
        <dbReference type="ARBA" id="ARBA00022475"/>
    </source>
</evidence>
<keyword evidence="6" id="KW-0519">Myristate</keyword>
<proteinExistence type="predicted"/>
<dbReference type="Gene3D" id="1.10.238.200">
    <property type="entry name" value="Cullin, PONY binding domain"/>
    <property type="match status" value="1"/>
</dbReference>
<keyword evidence="4" id="KW-1003">Cell membrane</keyword>
<dbReference type="GO" id="GO:0000151">
    <property type="term" value="C:ubiquitin ligase complex"/>
    <property type="evidence" value="ECO:0007669"/>
    <property type="project" value="TreeGrafter"/>
</dbReference>
<keyword evidence="8" id="KW-0539">Nucleus</keyword>
<dbReference type="GO" id="GO:0097602">
    <property type="term" value="F:cullin family protein binding"/>
    <property type="evidence" value="ECO:0007669"/>
    <property type="project" value="TreeGrafter"/>
</dbReference>
<keyword evidence="7" id="KW-0472">Membrane</keyword>
<dbReference type="GO" id="GO:0031624">
    <property type="term" value="F:ubiquitin conjugating enzyme binding"/>
    <property type="evidence" value="ECO:0007669"/>
    <property type="project" value="TreeGrafter"/>
</dbReference>
<sequence>MGNCFSRGKGRPPPPPFTAQKLKEGTPTVQKHTQEINWEMCSEQRELQRNGNSVLSEPLVREKSVRTFCTRVGRASSEVKIGKAVSETRLNTLFDNYRDSTEDSILADGIERLCADLNLSPDEFRVLILAWKLDASQMCRFTRDEFVKGCRAMHVDTVKGIQTKLPELEAEVLENAELFKDLYRFTFRFGLDVSVGQRILACDMAIDLWRLVFSGQEPPILNRWLRFLESHPHARGIPRDTWNMFLNFAEAVGNDLSTYDDTEAWPSIFDDFVEFENDQANQNITKEREEVIKLSQWSS</sequence>
<dbReference type="PANTHER" id="PTHR12281">
    <property type="entry name" value="RP42 RELATED"/>
    <property type="match status" value="1"/>
</dbReference>
<evidence type="ECO:0000256" key="3">
    <source>
        <dbReference type="ARBA" id="ARBA00004556"/>
    </source>
</evidence>
<dbReference type="Gene3D" id="1.10.238.10">
    <property type="entry name" value="EF-hand"/>
    <property type="match status" value="1"/>
</dbReference>
<evidence type="ECO:0000256" key="11">
    <source>
        <dbReference type="SAM" id="MobiDB-lite"/>
    </source>
</evidence>
<dbReference type="GO" id="GO:2000436">
    <property type="term" value="P:positive regulation of protein neddylation"/>
    <property type="evidence" value="ECO:0007669"/>
    <property type="project" value="UniProtKB-ARBA"/>
</dbReference>
<comment type="function">
    <text evidence="10">Neddylation of cullins play an essential role in the regulation of SCF-type complexes activity.</text>
</comment>
<evidence type="ECO:0000313" key="13">
    <source>
        <dbReference type="EMBL" id="JAS57577.1"/>
    </source>
</evidence>
<dbReference type="Pfam" id="PF03556">
    <property type="entry name" value="Cullin_binding"/>
    <property type="match status" value="1"/>
</dbReference>
<dbReference type="FunFam" id="1.10.238.10:FF:000126">
    <property type="entry name" value="DCN1-like protein"/>
    <property type="match status" value="1"/>
</dbReference>
<evidence type="ECO:0000256" key="7">
    <source>
        <dbReference type="ARBA" id="ARBA00023136"/>
    </source>
</evidence>
<dbReference type="PANTHER" id="PTHR12281:SF31">
    <property type="entry name" value="DCN1-LIKE PROTEIN 3"/>
    <property type="match status" value="1"/>
</dbReference>
<dbReference type="InterPro" id="IPR042460">
    <property type="entry name" value="DCN1-like_PONY"/>
</dbReference>
<name>A0A1B6G574_9HEMI</name>
<dbReference type="AlphaFoldDB" id="A0A1B6G574"/>
<dbReference type="InterPro" id="IPR014764">
    <property type="entry name" value="DCN-prot"/>
</dbReference>
<dbReference type="GO" id="GO:0048471">
    <property type="term" value="C:perinuclear region of cytoplasm"/>
    <property type="evidence" value="ECO:0007669"/>
    <property type="project" value="UniProtKB-SubCell"/>
</dbReference>
<evidence type="ECO:0000256" key="8">
    <source>
        <dbReference type="ARBA" id="ARBA00023242"/>
    </source>
</evidence>
<dbReference type="PROSITE" id="PS51229">
    <property type="entry name" value="DCUN1"/>
    <property type="match status" value="1"/>
</dbReference>
<dbReference type="GO" id="GO:0005634">
    <property type="term" value="C:nucleus"/>
    <property type="evidence" value="ECO:0007669"/>
    <property type="project" value="UniProtKB-SubCell"/>
</dbReference>
<reference evidence="13" key="1">
    <citation type="submission" date="2015-11" db="EMBL/GenBank/DDBJ databases">
        <title>De novo transcriptome assembly of four potential Pierce s Disease insect vectors from Arizona vineyards.</title>
        <authorList>
            <person name="Tassone E.E."/>
        </authorList>
    </citation>
    <scope>NUCLEOTIDE SEQUENCE</scope>
</reference>
<feature type="domain" description="DCUN1" evidence="12">
    <location>
        <begin position="85"/>
        <end position="277"/>
    </location>
</feature>
<dbReference type="GO" id="GO:0005886">
    <property type="term" value="C:plasma membrane"/>
    <property type="evidence" value="ECO:0007669"/>
    <property type="project" value="UniProtKB-SubCell"/>
</dbReference>
<evidence type="ECO:0000256" key="6">
    <source>
        <dbReference type="ARBA" id="ARBA00022707"/>
    </source>
</evidence>
<accession>A0A1B6G574</accession>
<dbReference type="GO" id="GO:0045116">
    <property type="term" value="P:protein neddylation"/>
    <property type="evidence" value="ECO:0007669"/>
    <property type="project" value="TreeGrafter"/>
</dbReference>
<protein>
    <recommendedName>
        <fullName evidence="10">Defective in cullin neddylation protein</fullName>
    </recommendedName>
</protein>
<dbReference type="FunFam" id="1.10.238.200:FF:000003">
    <property type="entry name" value="DCN1-like protein 3"/>
    <property type="match status" value="1"/>
</dbReference>
<keyword evidence="5" id="KW-0963">Cytoplasm</keyword>
<gene>
    <name evidence="13" type="ORF">g.10320</name>
</gene>
<evidence type="ECO:0000256" key="9">
    <source>
        <dbReference type="ARBA" id="ARBA00023288"/>
    </source>
</evidence>
<evidence type="ECO:0000259" key="12">
    <source>
        <dbReference type="PROSITE" id="PS51229"/>
    </source>
</evidence>
<comment type="subcellular location">
    <subcellularLocation>
        <location evidence="2">Cell membrane</location>
    </subcellularLocation>
    <subcellularLocation>
        <location evidence="3">Cytoplasm</location>
        <location evidence="3">Perinuclear region</location>
    </subcellularLocation>
    <subcellularLocation>
        <location evidence="1">Nucleus</location>
    </subcellularLocation>
</comment>
<evidence type="ECO:0000256" key="10">
    <source>
        <dbReference type="RuleBase" id="RU410713"/>
    </source>
</evidence>
<keyword evidence="9" id="KW-0449">Lipoprotein</keyword>
<dbReference type="EMBL" id="GECZ01012192">
    <property type="protein sequence ID" value="JAS57577.1"/>
    <property type="molecule type" value="Transcribed_RNA"/>
</dbReference>